<accession>A0ABX7NSN1</accession>
<organism evidence="1 2">
    <name type="scientific">Pyxidicoccus parkwayensis</name>
    <dbReference type="NCBI Taxonomy" id="2813578"/>
    <lineage>
        <taxon>Bacteria</taxon>
        <taxon>Pseudomonadati</taxon>
        <taxon>Myxococcota</taxon>
        <taxon>Myxococcia</taxon>
        <taxon>Myxococcales</taxon>
        <taxon>Cystobacterineae</taxon>
        <taxon>Myxococcaceae</taxon>
        <taxon>Pyxidicoccus</taxon>
    </lineage>
</organism>
<dbReference type="EMBL" id="CP071090">
    <property type="protein sequence ID" value="QSQ21899.1"/>
    <property type="molecule type" value="Genomic_DNA"/>
</dbReference>
<name>A0ABX7NSN1_9BACT</name>
<dbReference type="RefSeq" id="WP_206723476.1">
    <property type="nucleotide sequence ID" value="NZ_CP071090.1"/>
</dbReference>
<evidence type="ECO:0000313" key="2">
    <source>
        <dbReference type="Proteomes" id="UP000662747"/>
    </source>
</evidence>
<proteinExistence type="predicted"/>
<dbReference type="Proteomes" id="UP000662747">
    <property type="component" value="Chromosome"/>
</dbReference>
<protein>
    <submittedName>
        <fullName evidence="1">Uncharacterized protein</fullName>
    </submittedName>
</protein>
<sequence length="177" mass="19521">MRDPRVLAPLRELHAGLPPGNDFAALLDAVIQRTLPKSGPPLDSEATRLCEEWETALTERDATEARSGPLREALFARVYAAPEDVRLCATSRLASRLVRFEARGTVAWELIVMLRKKLPVLAKLFSEEGVAPLARAIQGAAGFGLRALHIHVECGLTTQLRKQLQDAASLYEQVEWS</sequence>
<reference evidence="1 2" key="1">
    <citation type="submission" date="2021-02" db="EMBL/GenBank/DDBJ databases">
        <title>De Novo genome assembly of isolated myxobacteria.</title>
        <authorList>
            <person name="Stevens D.C."/>
        </authorList>
    </citation>
    <scope>NUCLEOTIDE SEQUENCE [LARGE SCALE GENOMIC DNA]</scope>
    <source>
        <strain evidence="2">SCPEA02</strain>
    </source>
</reference>
<gene>
    <name evidence="1" type="ORF">JY651_43265</name>
</gene>
<evidence type="ECO:0000313" key="1">
    <source>
        <dbReference type="EMBL" id="QSQ21899.1"/>
    </source>
</evidence>
<keyword evidence="2" id="KW-1185">Reference proteome</keyword>